<sequence>MNARSIDSRKLKFPPNECPRGKRNIHVHTLHHIHASQHSPPPVTPHATERNTQEKNMSIARCVISRLREKTGIFYHELLAAVLDGRTPAATVEKIQEILPKIRENLMGGDIPSFKRGSEVLFVQIHCFVLFHQIFVVV</sequence>
<dbReference type="RefSeq" id="XP_010758991.1">
    <property type="nucleotide sequence ID" value="XM_010760689.1"/>
</dbReference>
<accession>A0A0A0HY99</accession>
<reference evidence="2 3" key="1">
    <citation type="journal article" date="2011" name="PLoS Genet.">
        <title>Comparative genomic analysis of human fungal pathogens causing paracoccidioidomycosis.</title>
        <authorList>
            <person name="Desjardins C.A."/>
            <person name="Champion M.D."/>
            <person name="Holder J.W."/>
            <person name="Muszewska A."/>
            <person name="Goldberg J."/>
            <person name="Bailao A.M."/>
            <person name="Brigido M.M."/>
            <person name="Ferreira M.E."/>
            <person name="Garcia A.M."/>
            <person name="Grynberg M."/>
            <person name="Gujja S."/>
            <person name="Heiman D.I."/>
            <person name="Henn M.R."/>
            <person name="Kodira C.D."/>
            <person name="Leon-Narvaez H."/>
            <person name="Longo L.V."/>
            <person name="Ma L.J."/>
            <person name="Malavazi I."/>
            <person name="Matsuo A.L."/>
            <person name="Morais F.V."/>
            <person name="Pereira M."/>
            <person name="Rodriguez-Brito S."/>
            <person name="Sakthikumar S."/>
            <person name="Salem-Izacc S.M."/>
            <person name="Sykes S.M."/>
            <person name="Teixeira M.M."/>
            <person name="Vallejo M.C."/>
            <person name="Walter M.E."/>
            <person name="Yandava C."/>
            <person name="Young S."/>
            <person name="Zeng Q."/>
            <person name="Zucker J."/>
            <person name="Felipe M.S."/>
            <person name="Goldman G.H."/>
            <person name="Haas B.J."/>
            <person name="McEwen J.G."/>
            <person name="Nino-Vega G."/>
            <person name="Puccia R."/>
            <person name="San-Blas G."/>
            <person name="Soares C.M."/>
            <person name="Birren B.W."/>
            <person name="Cuomo C.A."/>
        </authorList>
    </citation>
    <scope>NUCLEOTIDE SEQUENCE [LARGE SCALE GENOMIC DNA]</scope>
    <source>
        <strain evidence="2 3">Pb18</strain>
    </source>
</reference>
<dbReference type="Proteomes" id="UP000001628">
    <property type="component" value="Unassembled WGS sequence"/>
</dbReference>
<dbReference type="GeneID" id="22587429"/>
<organism evidence="2 3">
    <name type="scientific">Paracoccidioides brasiliensis (strain Pb18)</name>
    <dbReference type="NCBI Taxonomy" id="502780"/>
    <lineage>
        <taxon>Eukaryota</taxon>
        <taxon>Fungi</taxon>
        <taxon>Dikarya</taxon>
        <taxon>Ascomycota</taxon>
        <taxon>Pezizomycotina</taxon>
        <taxon>Eurotiomycetes</taxon>
        <taxon>Eurotiomycetidae</taxon>
        <taxon>Onygenales</taxon>
        <taxon>Ajellomycetaceae</taxon>
        <taxon>Paracoccidioides</taxon>
    </lineage>
</organism>
<dbReference type="InParanoid" id="A0A0A0HY99"/>
<dbReference type="AlphaFoldDB" id="A0A0A0HY99"/>
<proteinExistence type="predicted"/>
<feature type="region of interest" description="Disordered" evidence="1">
    <location>
        <begin position="1"/>
        <end position="20"/>
    </location>
</feature>
<dbReference type="EMBL" id="KN275959">
    <property type="protein sequence ID" value="KGM92335.1"/>
    <property type="molecule type" value="Genomic_DNA"/>
</dbReference>
<evidence type="ECO:0000313" key="2">
    <source>
        <dbReference type="EMBL" id="KGM92335.1"/>
    </source>
</evidence>
<dbReference type="KEGG" id="pbn:PADG_11532"/>
<keyword evidence="3" id="KW-1185">Reference proteome</keyword>
<feature type="region of interest" description="Disordered" evidence="1">
    <location>
        <begin position="33"/>
        <end position="54"/>
    </location>
</feature>
<name>A0A0A0HY99_PARBD</name>
<dbReference type="VEuPathDB" id="FungiDB:PADG_11532"/>
<dbReference type="HOGENOM" id="CLU_1855878_0_0_1"/>
<gene>
    <name evidence="2" type="ORF">PADG_11532</name>
</gene>
<feature type="compositionally biased region" description="Basic and acidic residues" evidence="1">
    <location>
        <begin position="1"/>
        <end position="10"/>
    </location>
</feature>
<protein>
    <submittedName>
        <fullName evidence="2">Uncharacterized protein</fullName>
    </submittedName>
</protein>
<evidence type="ECO:0000256" key="1">
    <source>
        <dbReference type="SAM" id="MobiDB-lite"/>
    </source>
</evidence>
<evidence type="ECO:0000313" key="3">
    <source>
        <dbReference type="Proteomes" id="UP000001628"/>
    </source>
</evidence>